<protein>
    <submittedName>
        <fullName evidence="8">(Fe-S)-binding protein</fullName>
    </submittedName>
</protein>
<feature type="domain" description="4Fe-4S ferredoxin-type" evidence="7">
    <location>
        <begin position="228"/>
        <end position="250"/>
    </location>
</feature>
<dbReference type="Proteomes" id="UP000425960">
    <property type="component" value="Chromosome"/>
</dbReference>
<dbReference type="KEGG" id="dov:DSCO28_44430"/>
<dbReference type="PROSITE" id="PS50902">
    <property type="entry name" value="FLAVODOXIN_LIKE"/>
    <property type="match status" value="1"/>
</dbReference>
<dbReference type="PROSITE" id="PS00201">
    <property type="entry name" value="FLAVODOXIN"/>
    <property type="match status" value="1"/>
</dbReference>
<organism evidence="8 9">
    <name type="scientific">Desulfosarcina ovata subsp. sediminis</name>
    <dbReference type="NCBI Taxonomy" id="885957"/>
    <lineage>
        <taxon>Bacteria</taxon>
        <taxon>Pseudomonadati</taxon>
        <taxon>Thermodesulfobacteriota</taxon>
        <taxon>Desulfobacteria</taxon>
        <taxon>Desulfobacterales</taxon>
        <taxon>Desulfosarcinaceae</taxon>
        <taxon>Desulfosarcina</taxon>
    </lineage>
</organism>
<evidence type="ECO:0000259" key="7">
    <source>
        <dbReference type="PROSITE" id="PS51379"/>
    </source>
</evidence>
<evidence type="ECO:0000256" key="4">
    <source>
        <dbReference type="ARBA" id="ARBA00023004"/>
    </source>
</evidence>
<dbReference type="SUPFAM" id="SSF54862">
    <property type="entry name" value="4Fe-4S ferredoxins"/>
    <property type="match status" value="1"/>
</dbReference>
<dbReference type="PROSITE" id="PS51379">
    <property type="entry name" value="4FE4S_FER_2"/>
    <property type="match status" value="2"/>
</dbReference>
<dbReference type="AlphaFoldDB" id="A0A5K7ZUH5"/>
<evidence type="ECO:0000313" key="8">
    <source>
        <dbReference type="EMBL" id="BBO83877.1"/>
    </source>
</evidence>
<keyword evidence="3" id="KW-0479">Metal-binding</keyword>
<dbReference type="NCBIfam" id="NF038196">
    <property type="entry name" value="ferrodoxin_EFR1"/>
    <property type="match status" value="1"/>
</dbReference>
<dbReference type="InterPro" id="IPR017900">
    <property type="entry name" value="4Fe4S_Fe_S_CS"/>
</dbReference>
<dbReference type="InterPro" id="IPR029039">
    <property type="entry name" value="Flavoprotein-like_sf"/>
</dbReference>
<name>A0A5K7ZUH5_9BACT</name>
<gene>
    <name evidence="8" type="ORF">DSCO28_44430</name>
</gene>
<dbReference type="InterPro" id="IPR008254">
    <property type="entry name" value="Flavodoxin/NO_synth"/>
</dbReference>
<dbReference type="InterPro" id="IPR047964">
    <property type="entry name" value="EFR1-like"/>
</dbReference>
<proteinExistence type="predicted"/>
<keyword evidence="5" id="KW-0411">Iron-sulfur</keyword>
<dbReference type="RefSeq" id="WP_155323987.1">
    <property type="nucleotide sequence ID" value="NZ_AP021876.1"/>
</dbReference>
<keyword evidence="4" id="KW-0408">Iron</keyword>
<keyword evidence="2" id="KW-0004">4Fe-4S</keyword>
<dbReference type="GO" id="GO:0009055">
    <property type="term" value="F:electron transfer activity"/>
    <property type="evidence" value="ECO:0007669"/>
    <property type="project" value="InterPro"/>
</dbReference>
<evidence type="ECO:0000256" key="3">
    <source>
        <dbReference type="ARBA" id="ARBA00022723"/>
    </source>
</evidence>
<evidence type="ECO:0000256" key="5">
    <source>
        <dbReference type="ARBA" id="ARBA00023014"/>
    </source>
</evidence>
<dbReference type="GO" id="GO:0051539">
    <property type="term" value="F:4 iron, 4 sulfur cluster binding"/>
    <property type="evidence" value="ECO:0007669"/>
    <property type="project" value="UniProtKB-KW"/>
</dbReference>
<accession>A0A5K7ZUH5</accession>
<dbReference type="Gene3D" id="3.30.70.20">
    <property type="match status" value="1"/>
</dbReference>
<dbReference type="PANTHER" id="PTHR43687">
    <property type="entry name" value="ADENYLYLSULFATE REDUCTASE, BETA SUBUNIT"/>
    <property type="match status" value="1"/>
</dbReference>
<dbReference type="GO" id="GO:0010181">
    <property type="term" value="F:FMN binding"/>
    <property type="evidence" value="ECO:0007669"/>
    <property type="project" value="InterPro"/>
</dbReference>
<dbReference type="InterPro" id="IPR001226">
    <property type="entry name" value="Flavodoxin_CS"/>
</dbReference>
<dbReference type="Pfam" id="PF00037">
    <property type="entry name" value="Fer4"/>
    <property type="match status" value="1"/>
</dbReference>
<evidence type="ECO:0000256" key="1">
    <source>
        <dbReference type="ARBA" id="ARBA00001917"/>
    </source>
</evidence>
<comment type="cofactor">
    <cofactor evidence="1">
        <name>FMN</name>
        <dbReference type="ChEBI" id="CHEBI:58210"/>
    </cofactor>
</comment>
<dbReference type="EMBL" id="AP021876">
    <property type="protein sequence ID" value="BBO83877.1"/>
    <property type="molecule type" value="Genomic_DNA"/>
</dbReference>
<dbReference type="InterPro" id="IPR017896">
    <property type="entry name" value="4Fe4S_Fe-S-bd"/>
</dbReference>
<dbReference type="Gene3D" id="3.40.50.360">
    <property type="match status" value="1"/>
</dbReference>
<dbReference type="GO" id="GO:0046872">
    <property type="term" value="F:metal ion binding"/>
    <property type="evidence" value="ECO:0007669"/>
    <property type="project" value="UniProtKB-KW"/>
</dbReference>
<feature type="domain" description="Flavodoxin-like" evidence="6">
    <location>
        <begin position="4"/>
        <end position="160"/>
    </location>
</feature>
<evidence type="ECO:0000259" key="6">
    <source>
        <dbReference type="PROSITE" id="PS50902"/>
    </source>
</evidence>
<dbReference type="PROSITE" id="PS00198">
    <property type="entry name" value="4FE4S_FER_1"/>
    <property type="match status" value="2"/>
</dbReference>
<reference evidence="8 9" key="1">
    <citation type="submission" date="2019-11" db="EMBL/GenBank/DDBJ databases">
        <title>Comparative genomics of hydrocarbon-degrading Desulfosarcina strains.</title>
        <authorList>
            <person name="Watanabe M."/>
            <person name="Kojima H."/>
            <person name="Fukui M."/>
        </authorList>
    </citation>
    <scope>NUCLEOTIDE SEQUENCE [LARGE SCALE GENOMIC DNA]</scope>
    <source>
        <strain evidence="8 9">28bB2T</strain>
    </source>
</reference>
<evidence type="ECO:0000313" key="9">
    <source>
        <dbReference type="Proteomes" id="UP000425960"/>
    </source>
</evidence>
<evidence type="ECO:0000256" key="2">
    <source>
        <dbReference type="ARBA" id="ARBA00022485"/>
    </source>
</evidence>
<dbReference type="PANTHER" id="PTHR43687:SF1">
    <property type="entry name" value="FERREDOXIN III"/>
    <property type="match status" value="1"/>
</dbReference>
<dbReference type="InterPro" id="IPR050572">
    <property type="entry name" value="Fe-S_Ferredoxin"/>
</dbReference>
<sequence length="275" mass="28598">MKNAYVVYCSPAGSTGHVAQVIADELKNQSVTVTMLDLGANGDSAPLLRQLAAAKETDCLFVGSPVYSNMAVPPVMAFIDALPAAAGCKAVPFVTWGGACSGIALWQMGKALADKGYPLAGAAKVLGVHSLMWPSSDPVGKGHPDADDDRLVADLIGRVAGNGDTSLALSALDYQPESVSAEVKKKLDQPWATIPKTVDVDKCTACEACVSVCPVGAVSLDPTPVFGQACFGCFNCVRECPEDAIVSGKPLDKLDAMIRGRVTTLNETPPTQIFV</sequence>
<feature type="domain" description="4Fe-4S ferredoxin-type" evidence="7">
    <location>
        <begin position="194"/>
        <end position="223"/>
    </location>
</feature>
<dbReference type="SUPFAM" id="SSF52218">
    <property type="entry name" value="Flavoproteins"/>
    <property type="match status" value="1"/>
</dbReference>